<evidence type="ECO:0000313" key="18">
    <source>
        <dbReference type="WBParaSite" id="HCON_00029210-00001"/>
    </source>
</evidence>
<feature type="compositionally biased region" description="Basic and acidic residues" evidence="14">
    <location>
        <begin position="813"/>
        <end position="826"/>
    </location>
</feature>
<keyword evidence="3" id="KW-0677">Repeat</keyword>
<evidence type="ECO:0000256" key="8">
    <source>
        <dbReference type="ARBA" id="ARBA00023155"/>
    </source>
</evidence>
<dbReference type="GO" id="GO:0005634">
    <property type="term" value="C:nucleus"/>
    <property type="evidence" value="ECO:0007669"/>
    <property type="project" value="UniProtKB-SubCell"/>
</dbReference>
<dbReference type="WBParaSite" id="HCON_00029210-00001">
    <property type="protein sequence ID" value="HCON_00029210-00001"/>
    <property type="gene ID" value="HCON_00029210"/>
</dbReference>
<evidence type="ECO:0000256" key="4">
    <source>
        <dbReference type="ARBA" id="ARBA00022771"/>
    </source>
</evidence>
<dbReference type="InterPro" id="IPR009057">
    <property type="entry name" value="Homeodomain-like_sf"/>
</dbReference>
<evidence type="ECO:0000256" key="9">
    <source>
        <dbReference type="ARBA" id="ARBA00023163"/>
    </source>
</evidence>
<feature type="domain" description="Homeobox" evidence="15">
    <location>
        <begin position="1346"/>
        <end position="1406"/>
    </location>
</feature>
<dbReference type="SUPFAM" id="SSF46689">
    <property type="entry name" value="Homeodomain-like"/>
    <property type="match status" value="3"/>
</dbReference>
<keyword evidence="6" id="KW-0805">Transcription regulation</keyword>
<evidence type="ECO:0000256" key="13">
    <source>
        <dbReference type="RuleBase" id="RU000682"/>
    </source>
</evidence>
<feature type="region of interest" description="Disordered" evidence="14">
    <location>
        <begin position="795"/>
        <end position="832"/>
    </location>
</feature>
<keyword evidence="2" id="KW-0479">Metal-binding</keyword>
<dbReference type="InterPro" id="IPR036236">
    <property type="entry name" value="Znf_C2H2_sf"/>
</dbReference>
<organism evidence="17 18">
    <name type="scientific">Haemonchus contortus</name>
    <name type="common">Barber pole worm</name>
    <dbReference type="NCBI Taxonomy" id="6289"/>
    <lineage>
        <taxon>Eukaryota</taxon>
        <taxon>Metazoa</taxon>
        <taxon>Ecdysozoa</taxon>
        <taxon>Nematoda</taxon>
        <taxon>Chromadorea</taxon>
        <taxon>Rhabditida</taxon>
        <taxon>Rhabditina</taxon>
        <taxon>Rhabditomorpha</taxon>
        <taxon>Strongyloidea</taxon>
        <taxon>Trichostrongylidae</taxon>
        <taxon>Haemonchus</taxon>
    </lineage>
</organism>
<keyword evidence="4 11" id="KW-0863">Zinc-finger</keyword>
<keyword evidence="8 12" id="KW-0371">Homeobox</keyword>
<evidence type="ECO:0000256" key="1">
    <source>
        <dbReference type="ARBA" id="ARBA00004123"/>
    </source>
</evidence>
<name>A0A7I4Y107_HAECO</name>
<evidence type="ECO:0000256" key="10">
    <source>
        <dbReference type="ARBA" id="ARBA00023242"/>
    </source>
</evidence>
<evidence type="ECO:0000256" key="11">
    <source>
        <dbReference type="PROSITE-ProRule" id="PRU00042"/>
    </source>
</evidence>
<keyword evidence="5" id="KW-0862">Zinc</keyword>
<dbReference type="CDD" id="cd00086">
    <property type="entry name" value="homeodomain"/>
    <property type="match status" value="3"/>
</dbReference>
<dbReference type="InterPro" id="IPR001356">
    <property type="entry name" value="HD"/>
</dbReference>
<feature type="DNA-binding region" description="Homeobox" evidence="12">
    <location>
        <begin position="1348"/>
        <end position="1407"/>
    </location>
</feature>
<reference evidence="18" key="1">
    <citation type="submission" date="2020-12" db="UniProtKB">
        <authorList>
            <consortium name="WormBaseParasite"/>
        </authorList>
    </citation>
    <scope>IDENTIFICATION</scope>
    <source>
        <strain evidence="18">MHco3</strain>
    </source>
</reference>
<dbReference type="GO" id="GO:0000981">
    <property type="term" value="F:DNA-binding transcription factor activity, RNA polymerase II-specific"/>
    <property type="evidence" value="ECO:0007669"/>
    <property type="project" value="InterPro"/>
</dbReference>
<dbReference type="OMA" id="DVGWACP"/>
<sequence>MSSDFGVHQLLMPFDGNQPGPSRMMVDSPADTPPTTDASDLLRLLTEGNGSSHSPKAHLERLLSGVDLPHDITSSAMEVPTTFSMGIDLSMYGDLGCAGALRNSSKTLKCPKCNWHYKYQETLEIHMKEKHSEGEVKCGYCAENRAHPKLARGESYSCGYKPYRCELCKYSTTTKGNLSIHMQSDKHLHAVQELPSSIASLSCPPARSPPSDGDRSLVCVVCGCYSSDDLDEMISHADKDRSRPSHGDISMSGGVFRCHLCPYHTNLKANFQLHTRTDKHLQRVQMVNHIREGSTASSALCRIGNAKTIFQVLCRPCQELLPSASSLRDHCESVAHRTNLRQAITHYKCRLCSFDTPHKQDAIGHMTCHEASTWPRNTIDFNATTMSDDAAYACASCGFTTKDASMLEEHARSHEEGEQCPLCSDRTLKLTEHLIQEHKIAESAVERLLAVHRPEPSNSGNFTYRCAQCTMAFRSENALRSHSILHLFAPTQRCSLCQKMCANDDELKAHMESDHPQDDETARCDLCAETFSSRTALIAHINSVRHLHRAKKQLEAQGSVDLSSQVLAALQNPSSPGEKKPFRCNVCKIGYGQGATLDIHLRSVAHQSRMSKIAELVGSGDVDPSKPVLEQPGGPPQKIIRELLSRDDEPSNAAQQQNVMTMFNIMNMLMGQNAGLQLPFASQPQTTSSGGNTPETDEELTAPKSATALVSMVKNFGEEKLTAVSPSVASRLPRLGELTDAQAETLATVECTQCSERLPSILALSSHYDVAHSSTLPDSAVQSFADRICEMIPEVTTPIQTNGHHLSPAASRSSRDGEPPEKRPRSEASVADAAKPDLAQMAMLSMMGSFPFLPPNPLGGFVPGMGEFFNPLMAQQMQQLSSSPAKRARTRITDDQLKILRQYFDINNSPSESQIKEMSLKAGLPEKVIKHWFRNTLFKERQRDKDSPYNFSVPPQMGIDLDTYEKTGETKVVPLASAAEVKREPSPKPVETPTVPPLNLQAMMQQMQHANPFQFMDPSGMISGPITQLSQSSTSGRRANRTRFTDYQLRTLQQFFDKQAYPKDDDLEVLSKKLQLSPRVIVVWFQNARQKARKIYENQPNHENADRFVRTPGCNFQCKRCSLVFQRYYELIQHQQKKCYKDDCQAQANDNKIVEESLTDEEKAQLIQQTALASINDAKPADLAKLLGASKSSTEALLKLCESANTSPSSMFHKRCPFCGLLFRSRQSLQEHIPARHPQQHSVTPVDIDLLPNAEDVSVPTSSTVDLRQNSSVPLQVPVLIPPTTTTATVENKDLAGVLDLSSASQDRDTLSMSPFLGQSDDDPTDFIEENPASYAGGSAQSRSPTSNKRYRTHLTPTQVHVMKSVFGDYKTPSMTECEALGREIGLHKRVVQVWFQNARAKERKTRTASGEEEVNRSTSTSCTMCGVEYGGRITLQDHLFSLQHLNSLKAQLRVDTAQAETTSTAFPSENGGERRSAPVRSTKTTVPSQLGNLNLNGFPFSFMNGMMPGALPLVYDPAMFGTPVAMLQIPESVKMRIKSDITAGLSSTRFTQDGLSVDELRKKLDADDANTLCHKEVEVGWACPSCTNVFQQEALLKNHQRTVCQGTDAVFTLVQIHYECTACVIKMGTQADYRSHCESAEHRANVQSTSNSSSTSAQ</sequence>
<dbReference type="Pfam" id="PF00046">
    <property type="entry name" value="Homeodomain"/>
    <property type="match status" value="3"/>
</dbReference>
<dbReference type="PROSITE" id="PS50157">
    <property type="entry name" value="ZINC_FINGER_C2H2_2"/>
    <property type="match status" value="5"/>
</dbReference>
<keyword evidence="7 12" id="KW-0238">DNA-binding</keyword>
<dbReference type="InterPro" id="IPR051968">
    <property type="entry name" value="ZnFinger_Homeobox_TR"/>
</dbReference>
<evidence type="ECO:0000256" key="7">
    <source>
        <dbReference type="ARBA" id="ARBA00023125"/>
    </source>
</evidence>
<dbReference type="FunFam" id="1.10.10.60:FF:000080">
    <property type="entry name" value="Zinc finger homeobox protein 2"/>
    <property type="match status" value="1"/>
</dbReference>
<evidence type="ECO:0000256" key="14">
    <source>
        <dbReference type="SAM" id="MobiDB-lite"/>
    </source>
</evidence>
<evidence type="ECO:0000256" key="12">
    <source>
        <dbReference type="PROSITE-ProRule" id="PRU00108"/>
    </source>
</evidence>
<dbReference type="PROSITE" id="PS00028">
    <property type="entry name" value="ZINC_FINGER_C2H2_1"/>
    <property type="match status" value="8"/>
</dbReference>
<dbReference type="PROSITE" id="PS50071">
    <property type="entry name" value="HOMEOBOX_2"/>
    <property type="match status" value="3"/>
</dbReference>
<keyword evidence="17" id="KW-1185">Reference proteome</keyword>
<evidence type="ECO:0000256" key="5">
    <source>
        <dbReference type="ARBA" id="ARBA00022833"/>
    </source>
</evidence>
<dbReference type="Gene3D" id="3.30.160.60">
    <property type="entry name" value="Classic Zinc Finger"/>
    <property type="match status" value="4"/>
</dbReference>
<comment type="subcellular location">
    <subcellularLocation>
        <location evidence="1 12 13">Nucleus</location>
    </subcellularLocation>
</comment>
<feature type="domain" description="Homeobox" evidence="15">
    <location>
        <begin position="883"/>
        <end position="943"/>
    </location>
</feature>
<accession>A0A7I4Y107</accession>
<evidence type="ECO:0000256" key="3">
    <source>
        <dbReference type="ARBA" id="ARBA00022737"/>
    </source>
</evidence>
<feature type="region of interest" description="Disordered" evidence="14">
    <location>
        <begin position="680"/>
        <end position="700"/>
    </location>
</feature>
<dbReference type="InterPro" id="IPR003604">
    <property type="entry name" value="Matrin/U1-like-C_Znf_C2H2"/>
</dbReference>
<feature type="DNA-binding region" description="Homeobox" evidence="12">
    <location>
        <begin position="1037"/>
        <end position="1096"/>
    </location>
</feature>
<evidence type="ECO:0000256" key="6">
    <source>
        <dbReference type="ARBA" id="ARBA00023015"/>
    </source>
</evidence>
<feature type="compositionally biased region" description="Polar residues" evidence="14">
    <location>
        <begin position="680"/>
        <end position="694"/>
    </location>
</feature>
<dbReference type="GO" id="GO:0000978">
    <property type="term" value="F:RNA polymerase II cis-regulatory region sequence-specific DNA binding"/>
    <property type="evidence" value="ECO:0007669"/>
    <property type="project" value="TreeGrafter"/>
</dbReference>
<dbReference type="PROSITE" id="PS00027">
    <property type="entry name" value="HOMEOBOX_1"/>
    <property type="match status" value="1"/>
</dbReference>
<dbReference type="FunFam" id="3.30.160.60:FF:000081">
    <property type="entry name" value="Zinc finger homeobox protein 4"/>
    <property type="match status" value="1"/>
</dbReference>
<dbReference type="SUPFAM" id="SSF57667">
    <property type="entry name" value="beta-beta-alpha zinc fingers"/>
    <property type="match status" value="3"/>
</dbReference>
<dbReference type="SMART" id="SM00389">
    <property type="entry name" value="HOX"/>
    <property type="match status" value="3"/>
</dbReference>
<dbReference type="Pfam" id="PF00096">
    <property type="entry name" value="zf-C2H2"/>
    <property type="match status" value="1"/>
</dbReference>
<dbReference type="Pfam" id="PF12874">
    <property type="entry name" value="zf-met"/>
    <property type="match status" value="3"/>
</dbReference>
<dbReference type="OrthoDB" id="6417226at2759"/>
<feature type="domain" description="C2H2-type" evidence="16">
    <location>
        <begin position="1582"/>
        <end position="1610"/>
    </location>
</feature>
<protein>
    <submittedName>
        <fullName evidence="18">Zinc finger, C2H2 type</fullName>
    </submittedName>
</protein>
<evidence type="ECO:0000259" key="15">
    <source>
        <dbReference type="PROSITE" id="PS50071"/>
    </source>
</evidence>
<dbReference type="SMART" id="SM00451">
    <property type="entry name" value="ZnF_U1"/>
    <property type="match status" value="7"/>
</dbReference>
<evidence type="ECO:0000259" key="16">
    <source>
        <dbReference type="PROSITE" id="PS50157"/>
    </source>
</evidence>
<dbReference type="Gene3D" id="1.10.10.60">
    <property type="entry name" value="Homeodomain-like"/>
    <property type="match status" value="3"/>
</dbReference>
<feature type="domain" description="Homeobox" evidence="15">
    <location>
        <begin position="1035"/>
        <end position="1095"/>
    </location>
</feature>
<feature type="domain" description="C2H2-type" evidence="16">
    <location>
        <begin position="464"/>
        <end position="486"/>
    </location>
</feature>
<evidence type="ECO:0000256" key="2">
    <source>
        <dbReference type="ARBA" id="ARBA00022723"/>
    </source>
</evidence>
<feature type="DNA-binding region" description="Homeobox" evidence="12">
    <location>
        <begin position="885"/>
        <end position="944"/>
    </location>
</feature>
<keyword evidence="9" id="KW-0804">Transcription</keyword>
<evidence type="ECO:0000313" key="17">
    <source>
        <dbReference type="Proteomes" id="UP000025227"/>
    </source>
</evidence>
<feature type="region of interest" description="Disordered" evidence="14">
    <location>
        <begin position="11"/>
        <end position="38"/>
    </location>
</feature>
<feature type="domain" description="C2H2-type" evidence="16">
    <location>
        <begin position="1214"/>
        <end position="1242"/>
    </location>
</feature>
<dbReference type="PANTHER" id="PTHR45891:SF3">
    <property type="entry name" value="ZINC FINGER PROTEIN 2"/>
    <property type="match status" value="1"/>
</dbReference>
<dbReference type="GO" id="GO:0008270">
    <property type="term" value="F:zinc ion binding"/>
    <property type="evidence" value="ECO:0007669"/>
    <property type="project" value="UniProtKB-KW"/>
</dbReference>
<dbReference type="FunFam" id="1.10.10.60:FF:000064">
    <property type="entry name" value="Zinc finger homeobox protein 4"/>
    <property type="match status" value="1"/>
</dbReference>
<feature type="region of interest" description="Disordered" evidence="14">
    <location>
        <begin position="1303"/>
        <end position="1348"/>
    </location>
</feature>
<dbReference type="SMART" id="SM00355">
    <property type="entry name" value="ZnF_C2H2"/>
    <property type="match status" value="17"/>
</dbReference>
<dbReference type="Proteomes" id="UP000025227">
    <property type="component" value="Unplaced"/>
</dbReference>
<dbReference type="PANTHER" id="PTHR45891">
    <property type="entry name" value="ZINC FINGER HOMEOBOX PROTEIN"/>
    <property type="match status" value="1"/>
</dbReference>
<proteinExistence type="predicted"/>
<feature type="domain" description="C2H2-type" evidence="16">
    <location>
        <begin position="522"/>
        <end position="553"/>
    </location>
</feature>
<dbReference type="InterPro" id="IPR017970">
    <property type="entry name" value="Homeobox_CS"/>
</dbReference>
<feature type="compositionally biased region" description="Polar residues" evidence="14">
    <location>
        <begin position="1339"/>
        <end position="1348"/>
    </location>
</feature>
<feature type="compositionally biased region" description="Acidic residues" evidence="14">
    <location>
        <begin position="1320"/>
        <end position="1329"/>
    </location>
</feature>
<feature type="region of interest" description="Disordered" evidence="14">
    <location>
        <begin position="1460"/>
        <end position="1487"/>
    </location>
</feature>
<keyword evidence="10 12" id="KW-0539">Nucleus</keyword>
<dbReference type="FunFam" id="1.10.10.60:FF:000527">
    <property type="entry name" value="Zinc Finger and Homeobox"/>
    <property type="match status" value="1"/>
</dbReference>
<feature type="domain" description="C2H2-type" evidence="16">
    <location>
        <begin position="392"/>
        <end position="419"/>
    </location>
</feature>
<dbReference type="InterPro" id="IPR013087">
    <property type="entry name" value="Znf_C2H2_type"/>
</dbReference>